<comment type="caution">
    <text evidence="3">The sequence shown here is derived from an EMBL/GenBank/DDBJ whole genome shotgun (WGS) entry which is preliminary data.</text>
</comment>
<keyword evidence="2" id="KW-0812">Transmembrane</keyword>
<dbReference type="PANTHER" id="PTHR38886">
    <property type="entry name" value="SESA DOMAIN-CONTAINING PROTEIN"/>
    <property type="match status" value="1"/>
</dbReference>
<evidence type="ECO:0000313" key="3">
    <source>
        <dbReference type="EMBL" id="KAK3217462.1"/>
    </source>
</evidence>
<reference evidence="3 4" key="1">
    <citation type="submission" date="2021-02" db="EMBL/GenBank/DDBJ databases">
        <title>Genome assembly of Pseudopithomyces chartarum.</title>
        <authorList>
            <person name="Jauregui R."/>
            <person name="Singh J."/>
            <person name="Voisey C."/>
        </authorList>
    </citation>
    <scope>NUCLEOTIDE SEQUENCE [LARGE SCALE GENOMIC DNA]</scope>
    <source>
        <strain evidence="3 4">AGR01</strain>
    </source>
</reference>
<gene>
    <name evidence="3" type="ORF">GRF29_1g3140801</name>
</gene>
<feature type="compositionally biased region" description="Basic and acidic residues" evidence="1">
    <location>
        <begin position="52"/>
        <end position="73"/>
    </location>
</feature>
<accession>A0AAN6RMI6</accession>
<feature type="region of interest" description="Disordered" evidence="1">
    <location>
        <begin position="1"/>
        <end position="73"/>
    </location>
</feature>
<feature type="transmembrane region" description="Helical" evidence="2">
    <location>
        <begin position="267"/>
        <end position="287"/>
    </location>
</feature>
<proteinExistence type="predicted"/>
<evidence type="ECO:0000313" key="4">
    <source>
        <dbReference type="Proteomes" id="UP001280581"/>
    </source>
</evidence>
<protein>
    <submittedName>
        <fullName evidence="3">Uncharacterized protein</fullName>
    </submittedName>
</protein>
<evidence type="ECO:0000256" key="2">
    <source>
        <dbReference type="SAM" id="Phobius"/>
    </source>
</evidence>
<organism evidence="3 4">
    <name type="scientific">Pseudopithomyces chartarum</name>
    <dbReference type="NCBI Taxonomy" id="1892770"/>
    <lineage>
        <taxon>Eukaryota</taxon>
        <taxon>Fungi</taxon>
        <taxon>Dikarya</taxon>
        <taxon>Ascomycota</taxon>
        <taxon>Pezizomycotina</taxon>
        <taxon>Dothideomycetes</taxon>
        <taxon>Pleosporomycetidae</taxon>
        <taxon>Pleosporales</taxon>
        <taxon>Massarineae</taxon>
        <taxon>Didymosphaeriaceae</taxon>
        <taxon>Pseudopithomyces</taxon>
    </lineage>
</organism>
<evidence type="ECO:0000256" key="1">
    <source>
        <dbReference type="SAM" id="MobiDB-lite"/>
    </source>
</evidence>
<dbReference type="EMBL" id="WVTA01000001">
    <property type="protein sequence ID" value="KAK3217462.1"/>
    <property type="molecule type" value="Genomic_DNA"/>
</dbReference>
<dbReference type="PANTHER" id="PTHR38886:SF1">
    <property type="entry name" value="NACHT-NTPASE AND P-LOOP NTPASES N-TERMINAL DOMAIN-CONTAINING PROTEIN"/>
    <property type="match status" value="1"/>
</dbReference>
<keyword evidence="4" id="KW-1185">Reference proteome</keyword>
<dbReference type="AlphaFoldDB" id="A0AAN6RMI6"/>
<keyword evidence="2" id="KW-0472">Membrane</keyword>
<sequence>MRSRHSPPSPNFSRPLRRMLSKEIPSPPSRKVSFVGSNHPPDDGQDQSTALKGEDGLEERTPLPAPPEKHAGRDFSFEVGLHEQEKKCEREFRAQENEKVEMEVGNEIGCLLFIAHTPKTFSLPPILYLFFLLLPMMSFGFSPGDIVLCTKFIYKVVDALKDEGGSQAEYRSAIMQCQDVLDLLNQVSQLDLSQVSKALGSSIQERIDGIDSIVTDFQAMIASFEKSMGKSSKRSAIASAPRKVQWDFEAAEDLSRFQPRLSAQLQLLQIVLQMSVLWVLLTISRILR</sequence>
<name>A0AAN6RMI6_9PLEO</name>
<keyword evidence="2" id="KW-1133">Transmembrane helix</keyword>
<dbReference type="Proteomes" id="UP001280581">
    <property type="component" value="Unassembled WGS sequence"/>
</dbReference>